<name>A0A8S0Q4S7_OLEEU</name>
<evidence type="ECO:0000313" key="2">
    <source>
        <dbReference type="Proteomes" id="UP000594638"/>
    </source>
</evidence>
<organism evidence="1 2">
    <name type="scientific">Olea europaea subsp. europaea</name>
    <dbReference type="NCBI Taxonomy" id="158383"/>
    <lineage>
        <taxon>Eukaryota</taxon>
        <taxon>Viridiplantae</taxon>
        <taxon>Streptophyta</taxon>
        <taxon>Embryophyta</taxon>
        <taxon>Tracheophyta</taxon>
        <taxon>Spermatophyta</taxon>
        <taxon>Magnoliopsida</taxon>
        <taxon>eudicotyledons</taxon>
        <taxon>Gunneridae</taxon>
        <taxon>Pentapetalae</taxon>
        <taxon>asterids</taxon>
        <taxon>lamiids</taxon>
        <taxon>Lamiales</taxon>
        <taxon>Oleaceae</taxon>
        <taxon>Oleeae</taxon>
        <taxon>Olea</taxon>
    </lineage>
</organism>
<evidence type="ECO:0000313" key="1">
    <source>
        <dbReference type="EMBL" id="CAA2961916.1"/>
    </source>
</evidence>
<accession>A0A8S0Q4S7</accession>
<keyword evidence="2" id="KW-1185">Reference proteome</keyword>
<comment type="caution">
    <text evidence="1">The sequence shown here is derived from an EMBL/GenBank/DDBJ whole genome shotgun (WGS) entry which is preliminary data.</text>
</comment>
<reference evidence="1 2" key="1">
    <citation type="submission" date="2019-12" db="EMBL/GenBank/DDBJ databases">
        <authorList>
            <person name="Alioto T."/>
            <person name="Alioto T."/>
            <person name="Gomez Garrido J."/>
        </authorList>
    </citation>
    <scope>NUCLEOTIDE SEQUENCE [LARGE SCALE GENOMIC DNA]</scope>
</reference>
<dbReference type="AlphaFoldDB" id="A0A8S0Q4S7"/>
<dbReference type="Proteomes" id="UP000594638">
    <property type="component" value="Unassembled WGS sequence"/>
</dbReference>
<proteinExistence type="predicted"/>
<sequence length="133" mass="14799">MVTWEILKRLASVVIDNVLELKEAEHDDELHHAFYQHSRRASQPPTVSHELNIMDLLRTKIEKLEGMLQAVITTQLDQVERKVDGFVELAIAGLFHSATSAFDGATSYTAYVLEAELKGGLKKNAGFDGCVCN</sequence>
<dbReference type="EMBL" id="CACTIH010000663">
    <property type="protein sequence ID" value="CAA2961916.1"/>
    <property type="molecule type" value="Genomic_DNA"/>
</dbReference>
<protein>
    <submittedName>
        <fullName evidence="1">Uncharacterized protein</fullName>
    </submittedName>
</protein>
<gene>
    <name evidence="1" type="ORF">OLEA9_A096764</name>
</gene>
<dbReference type="Gramene" id="OE9A096764T1">
    <property type="protein sequence ID" value="OE9A096764C1"/>
    <property type="gene ID" value="OE9A096764"/>
</dbReference>